<dbReference type="EMBL" id="BLXT01001930">
    <property type="protein sequence ID" value="GFN89365.1"/>
    <property type="molecule type" value="Genomic_DNA"/>
</dbReference>
<protein>
    <submittedName>
        <fullName evidence="1">Uncharacterized protein</fullName>
    </submittedName>
</protein>
<keyword evidence="2" id="KW-1185">Reference proteome</keyword>
<name>A0AAV3Z464_9GAST</name>
<comment type="caution">
    <text evidence="1">The sequence shown here is derived from an EMBL/GenBank/DDBJ whole genome shotgun (WGS) entry which is preliminary data.</text>
</comment>
<gene>
    <name evidence="1" type="ORF">PoB_001587100</name>
</gene>
<dbReference type="AlphaFoldDB" id="A0AAV3Z464"/>
<reference evidence="1 2" key="1">
    <citation type="journal article" date="2021" name="Elife">
        <title>Chloroplast acquisition without the gene transfer in kleptoplastic sea slugs, Plakobranchus ocellatus.</title>
        <authorList>
            <person name="Maeda T."/>
            <person name="Takahashi S."/>
            <person name="Yoshida T."/>
            <person name="Shimamura S."/>
            <person name="Takaki Y."/>
            <person name="Nagai Y."/>
            <person name="Toyoda A."/>
            <person name="Suzuki Y."/>
            <person name="Arimoto A."/>
            <person name="Ishii H."/>
            <person name="Satoh N."/>
            <person name="Nishiyama T."/>
            <person name="Hasebe M."/>
            <person name="Maruyama T."/>
            <person name="Minagawa J."/>
            <person name="Obokata J."/>
            <person name="Shigenobu S."/>
        </authorList>
    </citation>
    <scope>NUCLEOTIDE SEQUENCE [LARGE SCALE GENOMIC DNA]</scope>
</reference>
<sequence length="177" mass="18154">MHSCTNASPRNQFRPGHWPPGAGCTQQHGDALTHACCLPSAVALPPSLPAALDMGGHAVTANVCVCDCRGHYPILPNGSRPRPSFGAARPCTSAVSTHCDDSVINFVWLKLCCSTILPTKHASLPAVSLLQLLLGNLPYQTRLLACSVVTTAAAAAASAAAAAAARPSSLPNTPPCL</sequence>
<organism evidence="1 2">
    <name type="scientific">Plakobranchus ocellatus</name>
    <dbReference type="NCBI Taxonomy" id="259542"/>
    <lineage>
        <taxon>Eukaryota</taxon>
        <taxon>Metazoa</taxon>
        <taxon>Spiralia</taxon>
        <taxon>Lophotrochozoa</taxon>
        <taxon>Mollusca</taxon>
        <taxon>Gastropoda</taxon>
        <taxon>Heterobranchia</taxon>
        <taxon>Euthyneura</taxon>
        <taxon>Panpulmonata</taxon>
        <taxon>Sacoglossa</taxon>
        <taxon>Placobranchoidea</taxon>
        <taxon>Plakobranchidae</taxon>
        <taxon>Plakobranchus</taxon>
    </lineage>
</organism>
<evidence type="ECO:0000313" key="2">
    <source>
        <dbReference type="Proteomes" id="UP000735302"/>
    </source>
</evidence>
<evidence type="ECO:0000313" key="1">
    <source>
        <dbReference type="EMBL" id="GFN89365.1"/>
    </source>
</evidence>
<dbReference type="Proteomes" id="UP000735302">
    <property type="component" value="Unassembled WGS sequence"/>
</dbReference>
<proteinExistence type="predicted"/>
<accession>A0AAV3Z464</accession>